<proteinExistence type="predicted"/>
<accession>A0ABY1LI28</accession>
<name>A0ABY1LI28_9FLAO</name>
<dbReference type="EMBL" id="FUZE01000047">
    <property type="protein sequence ID" value="SKC13529.1"/>
    <property type="molecule type" value="Genomic_DNA"/>
</dbReference>
<dbReference type="RefSeq" id="WP_164463396.1">
    <property type="nucleotide sequence ID" value="NZ_CP033934.1"/>
</dbReference>
<keyword evidence="2" id="KW-1185">Reference proteome</keyword>
<evidence type="ECO:0000313" key="2">
    <source>
        <dbReference type="Proteomes" id="UP000190669"/>
    </source>
</evidence>
<gene>
    <name evidence="1" type="ORF">SAMN05421800_1472</name>
</gene>
<evidence type="ECO:0000313" key="1">
    <source>
        <dbReference type="EMBL" id="SKC13529.1"/>
    </source>
</evidence>
<comment type="caution">
    <text evidence="1">The sequence shown here is derived from an EMBL/GenBank/DDBJ whole genome shotgun (WGS) entry which is preliminary data.</text>
</comment>
<protein>
    <submittedName>
        <fullName evidence="1">Uncharacterized protein</fullName>
    </submittedName>
</protein>
<reference evidence="1 2" key="1">
    <citation type="submission" date="2017-02" db="EMBL/GenBank/DDBJ databases">
        <authorList>
            <person name="Varghese N."/>
            <person name="Submissions S."/>
        </authorList>
    </citation>
    <scope>NUCLEOTIDE SEQUENCE [LARGE SCALE GENOMIC DNA]</scope>
    <source>
        <strain evidence="1 2">DSM 16775</strain>
    </source>
</reference>
<sequence>MVSSAEMDLEIIALAQTFTSNIIITAHADFMNDLIDNNEAFTLWKTIIDAKKPKRA</sequence>
<organism evidence="1 2">
    <name type="scientific">Chryseobacterium balustinum</name>
    <dbReference type="NCBI Taxonomy" id="246"/>
    <lineage>
        <taxon>Bacteria</taxon>
        <taxon>Pseudomonadati</taxon>
        <taxon>Bacteroidota</taxon>
        <taxon>Flavobacteriia</taxon>
        <taxon>Flavobacteriales</taxon>
        <taxon>Weeksellaceae</taxon>
        <taxon>Chryseobacterium group</taxon>
        <taxon>Chryseobacterium</taxon>
    </lineage>
</organism>
<dbReference type="Proteomes" id="UP000190669">
    <property type="component" value="Unassembled WGS sequence"/>
</dbReference>